<keyword evidence="2" id="KW-1185">Reference proteome</keyword>
<feature type="domain" description="Centromere/kinetochore protein zw10 middle" evidence="1">
    <location>
        <begin position="66"/>
        <end position="202"/>
    </location>
</feature>
<dbReference type="Proteomes" id="UP000813463">
    <property type="component" value="Chromosome 1"/>
</dbReference>
<evidence type="ECO:0000259" key="1">
    <source>
        <dbReference type="Pfam" id="PF20665"/>
    </source>
</evidence>
<dbReference type="PANTHER" id="PTHR12205:SF0">
    <property type="entry name" value="CENTROMERE_KINETOCHORE PROTEIN ZW10 HOMOLOG"/>
    <property type="match status" value="1"/>
</dbReference>
<name>A0ABM3R441_SPIOL</name>
<dbReference type="GeneID" id="130465585"/>
<organism evidence="2 3">
    <name type="scientific">Spinacia oleracea</name>
    <name type="common">Spinach</name>
    <dbReference type="NCBI Taxonomy" id="3562"/>
    <lineage>
        <taxon>Eukaryota</taxon>
        <taxon>Viridiplantae</taxon>
        <taxon>Streptophyta</taxon>
        <taxon>Embryophyta</taxon>
        <taxon>Tracheophyta</taxon>
        <taxon>Spermatophyta</taxon>
        <taxon>Magnoliopsida</taxon>
        <taxon>eudicotyledons</taxon>
        <taxon>Gunneridae</taxon>
        <taxon>Pentapetalae</taxon>
        <taxon>Caryophyllales</taxon>
        <taxon>Chenopodiaceae</taxon>
        <taxon>Chenopodioideae</taxon>
        <taxon>Anserineae</taxon>
        <taxon>Spinacia</taxon>
    </lineage>
</organism>
<protein>
    <submittedName>
        <fullName evidence="3">Centromere/kinetochore protein zw10 homolog</fullName>
    </submittedName>
</protein>
<proteinExistence type="predicted"/>
<dbReference type="RefSeq" id="XP_056690378.1">
    <property type="nucleotide sequence ID" value="XM_056834400.1"/>
</dbReference>
<gene>
    <name evidence="3" type="primary">LOC130465585</name>
</gene>
<dbReference type="PANTHER" id="PTHR12205">
    <property type="entry name" value="CENTROMERE/KINETOCHORE PROTEIN ZW10"/>
    <property type="match status" value="1"/>
</dbReference>
<evidence type="ECO:0000313" key="3">
    <source>
        <dbReference type="RefSeq" id="XP_056690378.1"/>
    </source>
</evidence>
<sequence length="233" mass="26273">MLPLAPPHPCLFFVQLLYSPSFQSLNLHELCLNYLIIALLLCPLLSSLPLKLLETKKPEIFIQDLLVNFLNIVVSFDTDFGGIRIVYRSGVGEARGVELRNVMEAMDVLGILDYGLARTADLFIKHVIAPAVKFNSPVSFLEESSGSLVESSDKILKIVSSLEPKTDDIDSDALFSRMTIVVKFIHQYICLENGPWMRCFGRLRGQECLSLLFLTSSQRRLCSFPNLIRMMKD</sequence>
<accession>A0ABM3R441</accession>
<dbReference type="Pfam" id="PF20665">
    <property type="entry name" value="Zw10_middle"/>
    <property type="match status" value="1"/>
</dbReference>
<reference evidence="2" key="1">
    <citation type="journal article" date="2021" name="Nat. Commun.">
        <title>Genomic analyses provide insights into spinach domestication and the genetic basis of agronomic traits.</title>
        <authorList>
            <person name="Cai X."/>
            <person name="Sun X."/>
            <person name="Xu C."/>
            <person name="Sun H."/>
            <person name="Wang X."/>
            <person name="Ge C."/>
            <person name="Zhang Z."/>
            <person name="Wang Q."/>
            <person name="Fei Z."/>
            <person name="Jiao C."/>
            <person name="Wang Q."/>
        </authorList>
    </citation>
    <scope>NUCLEOTIDE SEQUENCE [LARGE SCALE GENOMIC DNA]</scope>
    <source>
        <strain evidence="2">cv. Varoflay</strain>
    </source>
</reference>
<dbReference type="InterPro" id="IPR048344">
    <property type="entry name" value="Zw10_middle"/>
</dbReference>
<evidence type="ECO:0000313" key="2">
    <source>
        <dbReference type="Proteomes" id="UP000813463"/>
    </source>
</evidence>
<reference evidence="3" key="2">
    <citation type="submission" date="2025-08" db="UniProtKB">
        <authorList>
            <consortium name="RefSeq"/>
        </authorList>
    </citation>
    <scope>IDENTIFICATION</scope>
    <source>
        <tissue evidence="3">Leaf</tissue>
    </source>
</reference>